<reference evidence="17 18" key="1">
    <citation type="submission" date="2019-12" db="EMBL/GenBank/DDBJ databases">
        <authorList>
            <person name="Wolfe R."/>
            <person name="Danczak R."/>
            <person name="Wilkins M."/>
        </authorList>
    </citation>
    <scope>NUCLEOTIDE SEQUENCE [LARGE SCALE GENOMIC DNA]</scope>
    <source>
        <strain evidence="17">X2_MaxBin.013</strain>
    </source>
</reference>
<evidence type="ECO:0000256" key="9">
    <source>
        <dbReference type="ARBA" id="ARBA00022960"/>
    </source>
</evidence>
<evidence type="ECO:0000313" key="18">
    <source>
        <dbReference type="Proteomes" id="UP000488506"/>
    </source>
</evidence>
<protein>
    <submittedName>
        <fullName evidence="17">MrdA</fullName>
    </submittedName>
</protein>
<proteinExistence type="inferred from homology"/>
<evidence type="ECO:0000259" key="15">
    <source>
        <dbReference type="Pfam" id="PF00905"/>
    </source>
</evidence>
<name>A0A833L0G5_UNCSA</name>
<evidence type="ECO:0000256" key="5">
    <source>
        <dbReference type="ARBA" id="ARBA00022519"/>
    </source>
</evidence>
<feature type="domain" description="Penicillin-binding protein transpeptidase" evidence="15">
    <location>
        <begin position="251"/>
        <end position="556"/>
    </location>
</feature>
<keyword evidence="10" id="KW-0573">Peptidoglycan synthesis</keyword>
<dbReference type="GO" id="GO:0008658">
    <property type="term" value="F:penicillin binding"/>
    <property type="evidence" value="ECO:0007669"/>
    <property type="project" value="InterPro"/>
</dbReference>
<organism evidence="17 18">
    <name type="scientific">Candidatus Saganbacteria bacterium</name>
    <dbReference type="NCBI Taxonomy" id="2575572"/>
    <lineage>
        <taxon>Bacteria</taxon>
        <taxon>Bacillati</taxon>
        <taxon>Saganbacteria</taxon>
    </lineage>
</organism>
<dbReference type="GO" id="GO:0005886">
    <property type="term" value="C:plasma membrane"/>
    <property type="evidence" value="ECO:0007669"/>
    <property type="project" value="UniProtKB-SubCell"/>
</dbReference>
<feature type="compositionally biased region" description="Acidic residues" evidence="14">
    <location>
        <begin position="597"/>
        <end position="606"/>
    </location>
</feature>
<evidence type="ECO:0000256" key="1">
    <source>
        <dbReference type="ARBA" id="ARBA00004167"/>
    </source>
</evidence>
<keyword evidence="8" id="KW-0378">Hydrolase</keyword>
<accession>A0A833L0G5</accession>
<keyword evidence="7" id="KW-0812">Transmembrane</keyword>
<dbReference type="InterPro" id="IPR050515">
    <property type="entry name" value="Beta-lactam/transpept"/>
</dbReference>
<evidence type="ECO:0000256" key="6">
    <source>
        <dbReference type="ARBA" id="ARBA00022670"/>
    </source>
</evidence>
<evidence type="ECO:0000256" key="2">
    <source>
        <dbReference type="ARBA" id="ARBA00004236"/>
    </source>
</evidence>
<dbReference type="PANTHER" id="PTHR30627:SF2">
    <property type="entry name" value="PEPTIDOGLYCAN D,D-TRANSPEPTIDASE MRDA"/>
    <property type="match status" value="1"/>
</dbReference>
<dbReference type="InterPro" id="IPR005311">
    <property type="entry name" value="PBP_dimer"/>
</dbReference>
<keyword evidence="5" id="KW-0997">Cell inner membrane</keyword>
<comment type="similarity">
    <text evidence="3">Belongs to the transpeptidase family.</text>
</comment>
<dbReference type="InterPro" id="IPR012338">
    <property type="entry name" value="Beta-lactam/transpept-like"/>
</dbReference>
<dbReference type="Gene3D" id="3.90.1310.10">
    <property type="entry name" value="Penicillin-binding protein 2a (Domain 2)"/>
    <property type="match status" value="1"/>
</dbReference>
<sequence length="606" mass="68240">MTRSRFFFSLFFILFIFYCMRFAYLQVIQGGSYKNLADENAARTNPILAQRGIVFDRSDKIMVKNRPIFSVYIIPHYTKSLKRKEIFARLGSIFSVSKEEIERRYLEKKSTIFEGVLIAADVPLSIVSKIEEEKKDLPGVEVICYPMRSYPYPGYAAHVLGYIAEISPKELELLSSRGYRLGDLIGKDGVEKIYDGQLRGISGGKRYQVDAFGRPVKIEKIIEPVIGKNMKLTIDLELQEAVEKALGAKEGAVVVLNPNNGEILAMASHPNYYAGKKWEETSQYLHPFMNRAISGYPPGSIFKIVTLSAALEEKKVNASELFYCPGYYRIGKRIAKCWLESGHGRLSAIEGLVWSCDVVFYELGRRLGPDLINKYAKLYGLGEKTNIDLTQEKRGFVPTSAWKKTRFNENWFEGDSINLGIGQGFTQVTPLQMALAYGMVATGKRYKPYVVKEIFGEDGKKSYSAKPEIVAELPEDLRIKITDALHNVVLRGTGVAAFIPGFEAAGKTGTAQNPGLPHAWFVCFAPYDKPEIVIASFVAHGQHGDQVTAYIARDVLRWYKENRFTGTSEKKERPGQYIMHGAQKTPYGVRKKSKNEAEEDLTTEEE</sequence>
<dbReference type="GO" id="GO:0009252">
    <property type="term" value="P:peptidoglycan biosynthetic process"/>
    <property type="evidence" value="ECO:0007669"/>
    <property type="project" value="UniProtKB-KW"/>
</dbReference>
<keyword evidence="9" id="KW-0133">Cell shape</keyword>
<keyword evidence="13" id="KW-0961">Cell wall biogenesis/degradation</keyword>
<evidence type="ECO:0000256" key="11">
    <source>
        <dbReference type="ARBA" id="ARBA00022989"/>
    </source>
</evidence>
<keyword evidence="4" id="KW-1003">Cell membrane</keyword>
<dbReference type="GO" id="GO:0006508">
    <property type="term" value="P:proteolysis"/>
    <property type="evidence" value="ECO:0007669"/>
    <property type="project" value="UniProtKB-KW"/>
</dbReference>
<evidence type="ECO:0000313" key="17">
    <source>
        <dbReference type="EMBL" id="KAF0133747.1"/>
    </source>
</evidence>
<dbReference type="GO" id="GO:0008360">
    <property type="term" value="P:regulation of cell shape"/>
    <property type="evidence" value="ECO:0007669"/>
    <property type="project" value="UniProtKB-KW"/>
</dbReference>
<dbReference type="Pfam" id="PF00905">
    <property type="entry name" value="Transpeptidase"/>
    <property type="match status" value="1"/>
</dbReference>
<comment type="subcellular location">
    <subcellularLocation>
        <location evidence="2">Cell membrane</location>
    </subcellularLocation>
    <subcellularLocation>
        <location evidence="1">Membrane</location>
        <topology evidence="1">Single-pass membrane protein</topology>
    </subcellularLocation>
</comment>
<gene>
    <name evidence="17" type="ORF">FD145_1137</name>
</gene>
<evidence type="ECO:0000256" key="10">
    <source>
        <dbReference type="ARBA" id="ARBA00022984"/>
    </source>
</evidence>
<dbReference type="SUPFAM" id="SSF56601">
    <property type="entry name" value="beta-lactamase/transpeptidase-like"/>
    <property type="match status" value="1"/>
</dbReference>
<keyword evidence="11" id="KW-1133">Transmembrane helix</keyword>
<keyword evidence="6" id="KW-0645">Protease</keyword>
<dbReference type="NCBIfam" id="TIGR03423">
    <property type="entry name" value="pbp2_mrdA"/>
    <property type="match status" value="1"/>
</dbReference>
<dbReference type="Gene3D" id="3.30.1390.30">
    <property type="entry name" value="Penicillin-binding protein 2a, domain 3"/>
    <property type="match status" value="1"/>
</dbReference>
<dbReference type="EMBL" id="WPAF01000019">
    <property type="protein sequence ID" value="KAF0133747.1"/>
    <property type="molecule type" value="Genomic_DNA"/>
</dbReference>
<dbReference type="AlphaFoldDB" id="A0A833L0G5"/>
<dbReference type="InterPro" id="IPR001460">
    <property type="entry name" value="PCN-bd_Tpept"/>
</dbReference>
<dbReference type="InterPro" id="IPR036138">
    <property type="entry name" value="PBP_dimer_sf"/>
</dbReference>
<dbReference type="PANTHER" id="PTHR30627">
    <property type="entry name" value="PEPTIDOGLYCAN D,D-TRANSPEPTIDASE"/>
    <property type="match status" value="1"/>
</dbReference>
<evidence type="ECO:0000259" key="16">
    <source>
        <dbReference type="Pfam" id="PF03717"/>
    </source>
</evidence>
<evidence type="ECO:0000256" key="13">
    <source>
        <dbReference type="ARBA" id="ARBA00023316"/>
    </source>
</evidence>
<evidence type="ECO:0000256" key="4">
    <source>
        <dbReference type="ARBA" id="ARBA00022475"/>
    </source>
</evidence>
<dbReference type="Pfam" id="PF03717">
    <property type="entry name" value="PBP_dimer"/>
    <property type="match status" value="1"/>
</dbReference>
<evidence type="ECO:0000256" key="7">
    <source>
        <dbReference type="ARBA" id="ARBA00022692"/>
    </source>
</evidence>
<feature type="domain" description="Penicillin-binding protein dimerisation" evidence="16">
    <location>
        <begin position="47"/>
        <end position="217"/>
    </location>
</feature>
<dbReference type="InterPro" id="IPR017790">
    <property type="entry name" value="Penicillin-binding_protein_2"/>
</dbReference>
<feature type="region of interest" description="Disordered" evidence="14">
    <location>
        <begin position="569"/>
        <end position="606"/>
    </location>
</feature>
<dbReference type="Gene3D" id="3.40.710.10">
    <property type="entry name" value="DD-peptidase/beta-lactamase superfamily"/>
    <property type="match status" value="1"/>
</dbReference>
<dbReference type="GO" id="GO:0071555">
    <property type="term" value="P:cell wall organization"/>
    <property type="evidence" value="ECO:0007669"/>
    <property type="project" value="UniProtKB-KW"/>
</dbReference>
<dbReference type="GO" id="GO:0071972">
    <property type="term" value="F:peptidoglycan L,D-transpeptidase activity"/>
    <property type="evidence" value="ECO:0007669"/>
    <property type="project" value="TreeGrafter"/>
</dbReference>
<evidence type="ECO:0000256" key="12">
    <source>
        <dbReference type="ARBA" id="ARBA00023136"/>
    </source>
</evidence>
<dbReference type="GO" id="GO:0009002">
    <property type="term" value="F:serine-type D-Ala-D-Ala carboxypeptidase activity"/>
    <property type="evidence" value="ECO:0007669"/>
    <property type="project" value="InterPro"/>
</dbReference>
<evidence type="ECO:0000256" key="3">
    <source>
        <dbReference type="ARBA" id="ARBA00007171"/>
    </source>
</evidence>
<keyword evidence="12" id="KW-0472">Membrane</keyword>
<evidence type="ECO:0000256" key="14">
    <source>
        <dbReference type="SAM" id="MobiDB-lite"/>
    </source>
</evidence>
<dbReference type="Proteomes" id="UP000488506">
    <property type="component" value="Unassembled WGS sequence"/>
</dbReference>
<evidence type="ECO:0000256" key="8">
    <source>
        <dbReference type="ARBA" id="ARBA00022801"/>
    </source>
</evidence>
<dbReference type="SUPFAM" id="SSF56519">
    <property type="entry name" value="Penicillin binding protein dimerisation domain"/>
    <property type="match status" value="1"/>
</dbReference>
<comment type="caution">
    <text evidence="17">The sequence shown here is derived from an EMBL/GenBank/DDBJ whole genome shotgun (WGS) entry which is preliminary data.</text>
</comment>